<evidence type="ECO:0000256" key="4">
    <source>
        <dbReference type="ARBA" id="ARBA00023082"/>
    </source>
</evidence>
<evidence type="ECO:0000313" key="9">
    <source>
        <dbReference type="Proteomes" id="UP001597182"/>
    </source>
</evidence>
<dbReference type="SUPFAM" id="SSF88946">
    <property type="entry name" value="Sigma2 domain of RNA polymerase sigma factors"/>
    <property type="match status" value="1"/>
</dbReference>
<comment type="subunit">
    <text evidence="2">Interacts transiently with the RNA polymerase catalytic core formed by RpoA, RpoB, RpoC and RpoZ (2 alpha, 1 beta, 1 beta' and 1 omega subunit) to form the RNA polymerase holoenzyme that can initiate transcription.</text>
</comment>
<feature type="domain" description="RNA polymerase sigma-70 region 2" evidence="6">
    <location>
        <begin position="8"/>
        <end position="71"/>
    </location>
</feature>
<gene>
    <name evidence="8" type="primary">sigJ</name>
    <name evidence="8" type="ORF">ACFQ34_13990</name>
</gene>
<keyword evidence="4" id="KW-0731">Sigma factor</keyword>
<dbReference type="Gene3D" id="3.10.450.50">
    <property type="match status" value="1"/>
</dbReference>
<dbReference type="EMBL" id="JBHTMB010000127">
    <property type="protein sequence ID" value="MFD1234396.1"/>
    <property type="molecule type" value="Genomic_DNA"/>
</dbReference>
<evidence type="ECO:0000259" key="7">
    <source>
        <dbReference type="Pfam" id="PF08281"/>
    </source>
</evidence>
<dbReference type="InterPro" id="IPR013249">
    <property type="entry name" value="RNA_pol_sigma70_r4_t2"/>
</dbReference>
<dbReference type="Proteomes" id="UP001597182">
    <property type="component" value="Unassembled WGS sequence"/>
</dbReference>
<dbReference type="SUPFAM" id="SSF54427">
    <property type="entry name" value="NTF2-like"/>
    <property type="match status" value="1"/>
</dbReference>
<dbReference type="NCBIfam" id="TIGR02937">
    <property type="entry name" value="sigma70-ECF"/>
    <property type="match status" value="1"/>
</dbReference>
<dbReference type="InterPro" id="IPR013325">
    <property type="entry name" value="RNA_pol_sigma_r2"/>
</dbReference>
<evidence type="ECO:0000256" key="3">
    <source>
        <dbReference type="ARBA" id="ARBA00023015"/>
    </source>
</evidence>
<comment type="caution">
    <text evidence="8">The sequence shown here is derived from an EMBL/GenBank/DDBJ whole genome shotgun (WGS) entry which is preliminary data.</text>
</comment>
<reference evidence="9" key="1">
    <citation type="journal article" date="2019" name="Int. J. Syst. Evol. Microbiol.">
        <title>The Global Catalogue of Microorganisms (GCM) 10K type strain sequencing project: providing services to taxonomists for standard genome sequencing and annotation.</title>
        <authorList>
            <consortium name="The Broad Institute Genomics Platform"/>
            <consortium name="The Broad Institute Genome Sequencing Center for Infectious Disease"/>
            <person name="Wu L."/>
            <person name="Ma J."/>
        </authorList>
    </citation>
    <scope>NUCLEOTIDE SEQUENCE [LARGE SCALE GENOMIC DNA]</scope>
    <source>
        <strain evidence="9">CCUG 49018</strain>
    </source>
</reference>
<feature type="domain" description="RNA polymerase sigma factor 70 region 4 type 2" evidence="7">
    <location>
        <begin position="108"/>
        <end position="157"/>
    </location>
</feature>
<evidence type="ECO:0000256" key="5">
    <source>
        <dbReference type="ARBA" id="ARBA00023163"/>
    </source>
</evidence>
<dbReference type="NCBIfam" id="NF007214">
    <property type="entry name" value="PRK09636.1"/>
    <property type="match status" value="1"/>
</dbReference>
<evidence type="ECO:0000256" key="2">
    <source>
        <dbReference type="ARBA" id="ARBA00011344"/>
    </source>
</evidence>
<comment type="similarity">
    <text evidence="1">Belongs to the sigma-70 factor family. ECF subfamily.</text>
</comment>
<organism evidence="8 9">
    <name type="scientific">Pseudonocardia benzenivorans</name>
    <dbReference type="NCBI Taxonomy" id="228005"/>
    <lineage>
        <taxon>Bacteria</taxon>
        <taxon>Bacillati</taxon>
        <taxon>Actinomycetota</taxon>
        <taxon>Actinomycetes</taxon>
        <taxon>Pseudonocardiales</taxon>
        <taxon>Pseudonocardiaceae</taxon>
        <taxon>Pseudonocardia</taxon>
    </lineage>
</organism>
<name>A0ABW3VHS8_9PSEU</name>
<accession>A0ABW3VHS8</accession>
<dbReference type="Gene3D" id="1.10.1740.10">
    <property type="match status" value="1"/>
</dbReference>
<dbReference type="Pfam" id="PF08281">
    <property type="entry name" value="Sigma70_r4_2"/>
    <property type="match status" value="1"/>
</dbReference>
<dbReference type="PANTHER" id="PTHR30173:SF36">
    <property type="entry name" value="ECF RNA POLYMERASE SIGMA FACTOR SIGJ"/>
    <property type="match status" value="1"/>
</dbReference>
<dbReference type="SUPFAM" id="SSF88659">
    <property type="entry name" value="Sigma3 and sigma4 domains of RNA polymerase sigma factors"/>
    <property type="match status" value="1"/>
</dbReference>
<dbReference type="InterPro" id="IPR032710">
    <property type="entry name" value="NTF2-like_dom_sf"/>
</dbReference>
<keyword evidence="3" id="KW-0805">Transcription regulation</keyword>
<keyword evidence="9" id="KW-1185">Reference proteome</keyword>
<dbReference type="InterPro" id="IPR036388">
    <property type="entry name" value="WH-like_DNA-bd_sf"/>
</dbReference>
<keyword evidence="5" id="KW-0804">Transcription</keyword>
<evidence type="ECO:0000259" key="6">
    <source>
        <dbReference type="Pfam" id="PF04542"/>
    </source>
</evidence>
<dbReference type="Gene3D" id="1.10.10.10">
    <property type="entry name" value="Winged helix-like DNA-binding domain superfamily/Winged helix DNA-binding domain"/>
    <property type="match status" value="1"/>
</dbReference>
<evidence type="ECO:0000313" key="8">
    <source>
        <dbReference type="EMBL" id="MFD1234396.1"/>
    </source>
</evidence>
<dbReference type="InterPro" id="IPR007627">
    <property type="entry name" value="RNA_pol_sigma70_r2"/>
</dbReference>
<dbReference type="PANTHER" id="PTHR30173">
    <property type="entry name" value="SIGMA 19 FACTOR"/>
    <property type="match status" value="1"/>
</dbReference>
<protein>
    <submittedName>
        <fullName evidence="8">RNA polymerase sigma factor SigJ</fullName>
    </submittedName>
</protein>
<proteinExistence type="inferred from homology"/>
<dbReference type="Pfam" id="PF04542">
    <property type="entry name" value="Sigma70_r2"/>
    <property type="match status" value="1"/>
</dbReference>
<sequence>MTVDVDTFESHRAHLLRVGYRITGSRSDAEDAVQEAWLRFAAQDPATIDEPRAWLTTVVGRLCLDRLRSAAARRERYVGPWLPEPLVTTPADDDPLAEVVRDEGVRMAAMVVLERLTPPQRVALVLHEALDLPFARIAEVLDCSEATARQHASRARRVVAEADVPPPASSAEQLAVLQAFADALARADTDGIVALLHPDVVLLADSDGRVSAARRPIVGPADVARLFLGLLRKYGDGLLADWEPILVNGEPGVRTPAVGTAPASVAVLSVTDGRIRAMYQVVNPDKP</sequence>
<evidence type="ECO:0000256" key="1">
    <source>
        <dbReference type="ARBA" id="ARBA00010641"/>
    </source>
</evidence>
<dbReference type="InterPro" id="IPR013324">
    <property type="entry name" value="RNA_pol_sigma_r3/r4-like"/>
</dbReference>
<dbReference type="InterPro" id="IPR052704">
    <property type="entry name" value="ECF_Sigma-70_Domain"/>
</dbReference>
<dbReference type="RefSeq" id="WP_346092067.1">
    <property type="nucleotide sequence ID" value="NZ_BAABKS010000051.1"/>
</dbReference>
<dbReference type="InterPro" id="IPR014284">
    <property type="entry name" value="RNA_pol_sigma-70_dom"/>
</dbReference>